<dbReference type="InterPro" id="IPR008719">
    <property type="entry name" value="N2O_reductase_NosL"/>
</dbReference>
<name>A0A1M6PR18_9BACT</name>
<gene>
    <name evidence="1" type="ORF">SAMN04488087_0286</name>
</gene>
<organism evidence="1 2">
    <name type="scientific">Rhodothermus profundi</name>
    <dbReference type="NCBI Taxonomy" id="633813"/>
    <lineage>
        <taxon>Bacteria</taxon>
        <taxon>Pseudomonadati</taxon>
        <taxon>Rhodothermota</taxon>
        <taxon>Rhodothermia</taxon>
        <taxon>Rhodothermales</taxon>
        <taxon>Rhodothermaceae</taxon>
        <taxon>Rhodothermus</taxon>
    </lineage>
</organism>
<keyword evidence="2" id="KW-1185">Reference proteome</keyword>
<dbReference type="OrthoDB" id="9792749at2"/>
<dbReference type="RefSeq" id="WP_072714141.1">
    <property type="nucleotide sequence ID" value="NZ_FRAU01000001.1"/>
</dbReference>
<dbReference type="AlphaFoldDB" id="A0A1M6PR18"/>
<accession>A0A1M6PR18</accession>
<dbReference type="PANTHER" id="PTHR41247:SF1">
    <property type="entry name" value="HTH-TYPE TRANSCRIPTIONAL REPRESSOR YCNK"/>
    <property type="match status" value="1"/>
</dbReference>
<evidence type="ECO:0000313" key="2">
    <source>
        <dbReference type="Proteomes" id="UP000185812"/>
    </source>
</evidence>
<dbReference type="SUPFAM" id="SSF160387">
    <property type="entry name" value="NosL/MerB-like"/>
    <property type="match status" value="1"/>
</dbReference>
<protein>
    <submittedName>
        <fullName evidence="1">Copper chaperone NosL</fullName>
    </submittedName>
</protein>
<proteinExistence type="predicted"/>
<dbReference type="PANTHER" id="PTHR41247">
    <property type="entry name" value="HTH-TYPE TRANSCRIPTIONAL REPRESSOR YCNK"/>
    <property type="match status" value="1"/>
</dbReference>
<dbReference type="STRING" id="633813.SAMN04488087_0286"/>
<evidence type="ECO:0000313" key="1">
    <source>
        <dbReference type="EMBL" id="SHK10377.1"/>
    </source>
</evidence>
<reference evidence="2" key="1">
    <citation type="submission" date="2016-11" db="EMBL/GenBank/DDBJ databases">
        <authorList>
            <person name="Varghese N."/>
            <person name="Submissions S."/>
        </authorList>
    </citation>
    <scope>NUCLEOTIDE SEQUENCE [LARGE SCALE GENOMIC DNA]</scope>
    <source>
        <strain evidence="2">DSM 22212</strain>
    </source>
</reference>
<sequence length="159" mass="17952">MPATLRRLGQLVGFSGLLLLSTCRPAPEPDWPPVIRFGYDACDYCRMLISEPRYAATLRTTDGQEYRFDDMGCLLHYLHEHPELTEARIWVHDYFEDRWLSADQAFFVRSNRLLTPMGYGIVALADTLAADSLAHALGGVLTRFASLREAPPPVPMQLP</sequence>
<dbReference type="Pfam" id="PF05573">
    <property type="entry name" value="NosL"/>
    <property type="match status" value="1"/>
</dbReference>
<dbReference type="EMBL" id="FRAU01000001">
    <property type="protein sequence ID" value="SHK10377.1"/>
    <property type="molecule type" value="Genomic_DNA"/>
</dbReference>
<dbReference type="Proteomes" id="UP000185812">
    <property type="component" value="Unassembled WGS sequence"/>
</dbReference>